<protein>
    <submittedName>
        <fullName evidence="2">Uncharacterized protein</fullName>
    </submittedName>
</protein>
<evidence type="ECO:0000313" key="2">
    <source>
        <dbReference type="EMBL" id="KAF6137398.1"/>
    </source>
</evidence>
<sequence>MSNPTIIIKSSNFEYAKRDSPHAFKEVTFFYGALASPDHVQPYYPNRVVRQFNREQGIPIKRLLTEVSNLWNAKEPRIFNPKYEWVDCFSSQKWKEFVLKKVNRGQRVREGPLVYDDVGIHRRKPASVNEHGDTPMHQSKNIVEQYDALHHEYASLSPNINLNDQQIIILNDQLQKLKEDKEKEFEANLNLRDALKEKTSECDLLKETIEQMKVEIELKHVVGEQYIGVQKFGGKKYKLGGRAKCKEIKLLKVVNTILTEQIDIQLPPTTPLDVLQSHQPVPDITQAKNYEDLLAAHEDVKKKLIAK</sequence>
<evidence type="ECO:0000256" key="1">
    <source>
        <dbReference type="SAM" id="Coils"/>
    </source>
</evidence>
<dbReference type="EMBL" id="JACGCM010002659">
    <property type="protein sequence ID" value="KAF6137398.1"/>
    <property type="molecule type" value="Genomic_DNA"/>
</dbReference>
<dbReference type="Proteomes" id="UP000541444">
    <property type="component" value="Unassembled WGS sequence"/>
</dbReference>
<keyword evidence="1" id="KW-0175">Coiled coil</keyword>
<accession>A0A7J7L4C1</accession>
<feature type="coiled-coil region" evidence="1">
    <location>
        <begin position="167"/>
        <end position="215"/>
    </location>
</feature>
<dbReference type="AlphaFoldDB" id="A0A7J7L4C1"/>
<reference evidence="2 3" key="1">
    <citation type="journal article" date="2020" name="IScience">
        <title>Genome Sequencing of the Endangered Kingdonia uniflora (Circaeasteraceae, Ranunculales) Reveals Potential Mechanisms of Evolutionary Specialization.</title>
        <authorList>
            <person name="Sun Y."/>
            <person name="Deng T."/>
            <person name="Zhang A."/>
            <person name="Moore M.J."/>
            <person name="Landis J.B."/>
            <person name="Lin N."/>
            <person name="Zhang H."/>
            <person name="Zhang X."/>
            <person name="Huang J."/>
            <person name="Zhang X."/>
            <person name="Sun H."/>
            <person name="Wang H."/>
        </authorList>
    </citation>
    <scope>NUCLEOTIDE SEQUENCE [LARGE SCALE GENOMIC DNA]</scope>
    <source>
        <strain evidence="2">TB1705</strain>
        <tissue evidence="2">Leaf</tissue>
    </source>
</reference>
<organism evidence="2 3">
    <name type="scientific">Kingdonia uniflora</name>
    <dbReference type="NCBI Taxonomy" id="39325"/>
    <lineage>
        <taxon>Eukaryota</taxon>
        <taxon>Viridiplantae</taxon>
        <taxon>Streptophyta</taxon>
        <taxon>Embryophyta</taxon>
        <taxon>Tracheophyta</taxon>
        <taxon>Spermatophyta</taxon>
        <taxon>Magnoliopsida</taxon>
        <taxon>Ranunculales</taxon>
        <taxon>Circaeasteraceae</taxon>
        <taxon>Kingdonia</taxon>
    </lineage>
</organism>
<name>A0A7J7L4C1_9MAGN</name>
<evidence type="ECO:0000313" key="3">
    <source>
        <dbReference type="Proteomes" id="UP000541444"/>
    </source>
</evidence>
<gene>
    <name evidence="2" type="ORF">GIB67_036435</name>
</gene>
<comment type="caution">
    <text evidence="2">The sequence shown here is derived from an EMBL/GenBank/DDBJ whole genome shotgun (WGS) entry which is preliminary data.</text>
</comment>
<proteinExistence type="predicted"/>
<keyword evidence="3" id="KW-1185">Reference proteome</keyword>